<dbReference type="Pfam" id="PF02152">
    <property type="entry name" value="FolB"/>
    <property type="match status" value="1"/>
</dbReference>
<dbReference type="UniPathway" id="UPA00077">
    <property type="reaction ID" value="UER00154"/>
</dbReference>
<organism evidence="8 9">
    <name type="scientific">Actinomarinicola tropica</name>
    <dbReference type="NCBI Taxonomy" id="2789776"/>
    <lineage>
        <taxon>Bacteria</taxon>
        <taxon>Bacillati</taxon>
        <taxon>Actinomycetota</taxon>
        <taxon>Acidimicrobiia</taxon>
        <taxon>Acidimicrobiales</taxon>
        <taxon>Iamiaceae</taxon>
        <taxon>Actinomarinicola</taxon>
    </lineage>
</organism>
<dbReference type="KEGG" id="atq:GH723_16080"/>
<evidence type="ECO:0000256" key="6">
    <source>
        <dbReference type="RuleBase" id="RU362079"/>
    </source>
</evidence>
<evidence type="ECO:0000313" key="9">
    <source>
        <dbReference type="Proteomes" id="UP000334019"/>
    </source>
</evidence>
<evidence type="ECO:0000256" key="4">
    <source>
        <dbReference type="ARBA" id="ARBA00022909"/>
    </source>
</evidence>
<dbReference type="InterPro" id="IPR043133">
    <property type="entry name" value="GTP-CH-I_C/QueF"/>
</dbReference>
<dbReference type="EC" id="4.1.2.25" evidence="6"/>
<dbReference type="GO" id="GO:0046654">
    <property type="term" value="P:tetrahydrofolate biosynthetic process"/>
    <property type="evidence" value="ECO:0007669"/>
    <property type="project" value="UniProtKB-UniRule"/>
</dbReference>
<name>A0A5Q2RI80_9ACTN</name>
<evidence type="ECO:0000256" key="2">
    <source>
        <dbReference type="ARBA" id="ARBA00005013"/>
    </source>
</evidence>
<dbReference type="Proteomes" id="UP000334019">
    <property type="component" value="Chromosome"/>
</dbReference>
<keyword evidence="5 6" id="KW-0456">Lyase</keyword>
<proteinExistence type="inferred from homology"/>
<dbReference type="SUPFAM" id="SSF55620">
    <property type="entry name" value="Tetrahydrobiopterin biosynthesis enzymes-like"/>
    <property type="match status" value="1"/>
</dbReference>
<reference evidence="8 9" key="1">
    <citation type="submission" date="2019-11" db="EMBL/GenBank/DDBJ databases">
        <authorList>
            <person name="He Y."/>
        </authorList>
    </citation>
    <scope>NUCLEOTIDE SEQUENCE [LARGE SCALE GENOMIC DNA]</scope>
    <source>
        <strain evidence="8 9">SCSIO 58843</strain>
    </source>
</reference>
<accession>A0A5Q2RI80</accession>
<comment type="function">
    <text evidence="6">Catalyzes the conversion of 7,8-dihydroneopterin to 6-hydroxymethyl-7,8-dihydropterin.</text>
</comment>
<dbReference type="GO" id="GO:0004150">
    <property type="term" value="F:dihydroneopterin aldolase activity"/>
    <property type="evidence" value="ECO:0007669"/>
    <property type="project" value="UniProtKB-UniRule"/>
</dbReference>
<comment type="pathway">
    <text evidence="2 6">Cofactor biosynthesis; tetrahydrofolate biosynthesis; 2-amino-4-hydroxy-6-hydroxymethyl-7,8-dihydropteridine diphosphate from 7,8-dihydroneopterin triphosphate: step 3/4.</text>
</comment>
<keyword evidence="9" id="KW-1185">Reference proteome</keyword>
<dbReference type="GO" id="GO:0005737">
    <property type="term" value="C:cytoplasm"/>
    <property type="evidence" value="ECO:0007669"/>
    <property type="project" value="TreeGrafter"/>
</dbReference>
<sequence>MSDRIELRGLRAVGICGALPEEQERAQPFEIDLDVHLDLAPAGGSDRLDQTVDYGALGQTAVDIVTEGRFVLIERIAEVIAAAVLDDERVDAVEVVVRKVRPPVPFELTTSAVRILRRRGG</sequence>
<feature type="domain" description="Dihydroneopterin aldolase/epimerase" evidence="7">
    <location>
        <begin position="5"/>
        <end position="117"/>
    </location>
</feature>
<evidence type="ECO:0000256" key="5">
    <source>
        <dbReference type="ARBA" id="ARBA00023239"/>
    </source>
</evidence>
<protein>
    <recommendedName>
        <fullName evidence="6">7,8-dihydroneopterin aldolase</fullName>
        <ecNumber evidence="6">4.1.2.25</ecNumber>
    </recommendedName>
</protein>
<dbReference type="GO" id="GO:0046656">
    <property type="term" value="P:folic acid biosynthetic process"/>
    <property type="evidence" value="ECO:0007669"/>
    <property type="project" value="UniProtKB-UniRule"/>
</dbReference>
<dbReference type="NCBIfam" id="TIGR00525">
    <property type="entry name" value="folB"/>
    <property type="match status" value="1"/>
</dbReference>
<dbReference type="EMBL" id="CP045851">
    <property type="protein sequence ID" value="QGG96499.1"/>
    <property type="molecule type" value="Genomic_DNA"/>
</dbReference>
<dbReference type="SMART" id="SM00905">
    <property type="entry name" value="FolB"/>
    <property type="match status" value="1"/>
</dbReference>
<evidence type="ECO:0000256" key="3">
    <source>
        <dbReference type="ARBA" id="ARBA00005708"/>
    </source>
</evidence>
<gene>
    <name evidence="8" type="primary">folB</name>
    <name evidence="8" type="ORF">GH723_16080</name>
</gene>
<evidence type="ECO:0000256" key="1">
    <source>
        <dbReference type="ARBA" id="ARBA00001353"/>
    </source>
</evidence>
<dbReference type="PANTHER" id="PTHR42844:SF1">
    <property type="entry name" value="DIHYDRONEOPTERIN ALDOLASE 1-RELATED"/>
    <property type="match status" value="1"/>
</dbReference>
<dbReference type="PANTHER" id="PTHR42844">
    <property type="entry name" value="DIHYDRONEOPTERIN ALDOLASE 1-RELATED"/>
    <property type="match status" value="1"/>
</dbReference>
<dbReference type="Gene3D" id="3.30.1130.10">
    <property type="match status" value="1"/>
</dbReference>
<comment type="similarity">
    <text evidence="3 6">Belongs to the DHNA family.</text>
</comment>
<keyword evidence="4 6" id="KW-0289">Folate biosynthesis</keyword>
<dbReference type="InterPro" id="IPR006156">
    <property type="entry name" value="Dihydroneopterin_aldolase"/>
</dbReference>
<evidence type="ECO:0000313" key="8">
    <source>
        <dbReference type="EMBL" id="QGG96499.1"/>
    </source>
</evidence>
<comment type="catalytic activity">
    <reaction evidence="1 6">
        <text>7,8-dihydroneopterin = 6-hydroxymethyl-7,8-dihydropterin + glycolaldehyde</text>
        <dbReference type="Rhea" id="RHEA:10540"/>
        <dbReference type="ChEBI" id="CHEBI:17001"/>
        <dbReference type="ChEBI" id="CHEBI:17071"/>
        <dbReference type="ChEBI" id="CHEBI:44841"/>
        <dbReference type="EC" id="4.1.2.25"/>
    </reaction>
</comment>
<evidence type="ECO:0000259" key="7">
    <source>
        <dbReference type="SMART" id="SM00905"/>
    </source>
</evidence>
<dbReference type="NCBIfam" id="TIGR00526">
    <property type="entry name" value="folB_dom"/>
    <property type="match status" value="1"/>
</dbReference>
<dbReference type="InterPro" id="IPR006157">
    <property type="entry name" value="FolB_dom"/>
</dbReference>
<dbReference type="RefSeq" id="WP_153760603.1">
    <property type="nucleotide sequence ID" value="NZ_CP045851.1"/>
</dbReference>
<dbReference type="AlphaFoldDB" id="A0A5Q2RI80"/>